<dbReference type="PANTHER" id="PTHR22950">
    <property type="entry name" value="AMINO ACID TRANSPORTER"/>
    <property type="match status" value="1"/>
</dbReference>
<keyword evidence="2 6" id="KW-0812">Transmembrane</keyword>
<protein>
    <recommendedName>
        <fullName evidence="7">Amino acid transporter transmembrane domain-containing protein</fullName>
    </recommendedName>
</protein>
<keyword evidence="4 6" id="KW-1133">Transmembrane helix</keyword>
<name>A0AAE0CE41_9CHLO</name>
<dbReference type="Proteomes" id="UP001190700">
    <property type="component" value="Unassembled WGS sequence"/>
</dbReference>
<evidence type="ECO:0000256" key="2">
    <source>
        <dbReference type="ARBA" id="ARBA00022692"/>
    </source>
</evidence>
<feature type="transmembrane region" description="Helical" evidence="6">
    <location>
        <begin position="224"/>
        <end position="245"/>
    </location>
</feature>
<feature type="transmembrane region" description="Helical" evidence="6">
    <location>
        <begin position="118"/>
        <end position="135"/>
    </location>
</feature>
<feature type="domain" description="Amino acid transporter transmembrane" evidence="7">
    <location>
        <begin position="2"/>
        <end position="256"/>
    </location>
</feature>
<accession>A0AAE0CE41</accession>
<keyword evidence="9" id="KW-1185">Reference proteome</keyword>
<keyword evidence="3" id="KW-0813">Transport</keyword>
<evidence type="ECO:0000313" key="9">
    <source>
        <dbReference type="Proteomes" id="UP001190700"/>
    </source>
</evidence>
<organism evidence="8 9">
    <name type="scientific">Cymbomonas tetramitiformis</name>
    <dbReference type="NCBI Taxonomy" id="36881"/>
    <lineage>
        <taxon>Eukaryota</taxon>
        <taxon>Viridiplantae</taxon>
        <taxon>Chlorophyta</taxon>
        <taxon>Pyramimonadophyceae</taxon>
        <taxon>Pyramimonadales</taxon>
        <taxon>Pyramimonadaceae</taxon>
        <taxon>Cymbomonas</taxon>
    </lineage>
</organism>
<proteinExistence type="predicted"/>
<dbReference type="GO" id="GO:0015179">
    <property type="term" value="F:L-amino acid transmembrane transporter activity"/>
    <property type="evidence" value="ECO:0007669"/>
    <property type="project" value="TreeGrafter"/>
</dbReference>
<dbReference type="GO" id="GO:0005774">
    <property type="term" value="C:vacuolar membrane"/>
    <property type="evidence" value="ECO:0007669"/>
    <property type="project" value="TreeGrafter"/>
</dbReference>
<evidence type="ECO:0000256" key="4">
    <source>
        <dbReference type="ARBA" id="ARBA00022989"/>
    </source>
</evidence>
<evidence type="ECO:0000313" key="8">
    <source>
        <dbReference type="EMBL" id="KAK3252240.1"/>
    </source>
</evidence>
<keyword evidence="5 6" id="KW-0472">Membrane</keyword>
<evidence type="ECO:0000256" key="5">
    <source>
        <dbReference type="ARBA" id="ARBA00023136"/>
    </source>
</evidence>
<evidence type="ECO:0000256" key="3">
    <source>
        <dbReference type="ARBA" id="ARBA00022970"/>
    </source>
</evidence>
<comment type="caution">
    <text evidence="8">The sequence shown here is derived from an EMBL/GenBank/DDBJ whole genome shotgun (WGS) entry which is preliminary data.</text>
</comment>
<sequence>MMAMPYFLDQSGLWAGSALFVLAMFLAYASIIRLSDCRRIIQARLQCAEEPLLSARETPEIVNYSDIISHGLGVWGGRVSVISILIAMYGSNIAYLVFIKENLATFVSDFDTAGDTEGWQWVLMALVPLLILVTVSDLRFLGDLSACGLVFAVSFEGLLLYKATQQLHLSRFREIMRAAPAVRVETLPIGIGIASFCNEGLVVMSPTIEQQMSDSLSYRSSVRCSTLVLTAAYLIFALVGFAMYYGDIESSLSLNLVYFEPFTLRQKRWSSRDI</sequence>
<evidence type="ECO:0000256" key="6">
    <source>
        <dbReference type="SAM" id="Phobius"/>
    </source>
</evidence>
<evidence type="ECO:0000259" key="7">
    <source>
        <dbReference type="Pfam" id="PF01490"/>
    </source>
</evidence>
<dbReference type="InterPro" id="IPR013057">
    <property type="entry name" value="AA_transpt_TM"/>
</dbReference>
<dbReference type="EMBL" id="LGRX02025540">
    <property type="protein sequence ID" value="KAK3252240.1"/>
    <property type="molecule type" value="Genomic_DNA"/>
</dbReference>
<dbReference type="Pfam" id="PF01490">
    <property type="entry name" value="Aa_trans"/>
    <property type="match status" value="1"/>
</dbReference>
<reference evidence="8 9" key="1">
    <citation type="journal article" date="2015" name="Genome Biol. Evol.">
        <title>Comparative Genomics of a Bacterivorous Green Alga Reveals Evolutionary Causalities and Consequences of Phago-Mixotrophic Mode of Nutrition.</title>
        <authorList>
            <person name="Burns J.A."/>
            <person name="Paasch A."/>
            <person name="Narechania A."/>
            <person name="Kim E."/>
        </authorList>
    </citation>
    <scope>NUCLEOTIDE SEQUENCE [LARGE SCALE GENOMIC DNA]</scope>
    <source>
        <strain evidence="8 9">PLY_AMNH</strain>
    </source>
</reference>
<dbReference type="AlphaFoldDB" id="A0AAE0CE41"/>
<keyword evidence="3" id="KW-0029">Amino-acid transport</keyword>
<dbReference type="PANTHER" id="PTHR22950:SF349">
    <property type="entry name" value="AMINO ACID TRANSPORTER TRANSMEMBRANE DOMAIN-CONTAINING PROTEIN"/>
    <property type="match status" value="1"/>
</dbReference>
<comment type="subcellular location">
    <subcellularLocation>
        <location evidence="1">Membrane</location>
        <topology evidence="1">Multi-pass membrane protein</topology>
    </subcellularLocation>
</comment>
<feature type="transmembrane region" description="Helical" evidence="6">
    <location>
        <begin position="12"/>
        <end position="34"/>
    </location>
</feature>
<evidence type="ECO:0000256" key="1">
    <source>
        <dbReference type="ARBA" id="ARBA00004141"/>
    </source>
</evidence>
<feature type="transmembrane region" description="Helical" evidence="6">
    <location>
        <begin position="79"/>
        <end position="98"/>
    </location>
</feature>
<gene>
    <name evidence="8" type="ORF">CYMTET_38451</name>
</gene>